<proteinExistence type="predicted"/>
<reference evidence="1 2" key="1">
    <citation type="submission" date="2018-02" db="EMBL/GenBank/DDBJ databases">
        <title>Genome sequence of Desulfovibrio carbinolicus DSM 3852.</title>
        <authorList>
            <person name="Wilbanks E."/>
            <person name="Skennerton C.T."/>
            <person name="Orphan V.J."/>
        </authorList>
    </citation>
    <scope>NUCLEOTIDE SEQUENCE [LARGE SCALE GENOMIC DNA]</scope>
    <source>
        <strain evidence="1 2">DSM 3852</strain>
    </source>
</reference>
<evidence type="ECO:0000313" key="2">
    <source>
        <dbReference type="Proteomes" id="UP000293296"/>
    </source>
</evidence>
<dbReference type="OrthoDB" id="5460132at2"/>
<dbReference type="KEGG" id="dcb:C3Y92_07185"/>
<protein>
    <submittedName>
        <fullName evidence="1">Phage tail protein</fullName>
    </submittedName>
</protein>
<accession>A0A4P6HKK1</accession>
<dbReference type="Proteomes" id="UP000293296">
    <property type="component" value="Chromosome"/>
</dbReference>
<dbReference type="Pfam" id="PF10076">
    <property type="entry name" value="Phage_Mu_Gp48"/>
    <property type="match status" value="1"/>
</dbReference>
<name>A0A4P6HKK1_9BACT</name>
<dbReference type="AlphaFoldDB" id="A0A4P6HKK1"/>
<gene>
    <name evidence="1" type="ORF">C3Y92_07185</name>
</gene>
<evidence type="ECO:0000313" key="1">
    <source>
        <dbReference type="EMBL" id="QAZ67024.1"/>
    </source>
</evidence>
<dbReference type="EMBL" id="CP026538">
    <property type="protein sequence ID" value="QAZ67024.1"/>
    <property type="molecule type" value="Genomic_DNA"/>
</dbReference>
<sequence>MAGHAALLQALLPLSYAPTGQIVEELAADGAALDTALAVSLDPLRGLTPLAALEWLEDYERVYGLPGDCRQPGLLLQERLALLAIALAERAAINRAYFIWLAAQLGYAITIEEFGQFRAGFARAGERITNYEALFSAGWRAGWSLAQGAPWQYVWLVHASGEPTTLFRAGVSGAGEPLASWSNQLLECAIRAAAPAHTLVHFAYGG</sequence>
<dbReference type="RefSeq" id="WP_129351185.1">
    <property type="nucleotide sequence ID" value="NZ_CP026538.1"/>
</dbReference>
<organism evidence="1 2">
    <name type="scientific">Solidesulfovibrio carbinolicus</name>
    <dbReference type="NCBI Taxonomy" id="296842"/>
    <lineage>
        <taxon>Bacteria</taxon>
        <taxon>Pseudomonadati</taxon>
        <taxon>Thermodesulfobacteriota</taxon>
        <taxon>Desulfovibrionia</taxon>
        <taxon>Desulfovibrionales</taxon>
        <taxon>Desulfovibrionaceae</taxon>
        <taxon>Solidesulfovibrio</taxon>
    </lineage>
</organism>
<keyword evidence="2" id="KW-1185">Reference proteome</keyword>
<dbReference type="InterPro" id="IPR018755">
    <property type="entry name" value="Phage_Mu_Gp48"/>
</dbReference>